<dbReference type="AlphaFoldDB" id="A0A4U5P0V2"/>
<keyword evidence="1" id="KW-0732">Signal</keyword>
<comment type="caution">
    <text evidence="2">The sequence shown here is derived from an EMBL/GenBank/DDBJ whole genome shotgun (WGS) entry which is preliminary data.</text>
</comment>
<name>A0A4U5P0V2_STECR</name>
<organism evidence="2 3">
    <name type="scientific">Steinernema carpocapsae</name>
    <name type="common">Entomopathogenic nematode</name>
    <dbReference type="NCBI Taxonomy" id="34508"/>
    <lineage>
        <taxon>Eukaryota</taxon>
        <taxon>Metazoa</taxon>
        <taxon>Ecdysozoa</taxon>
        <taxon>Nematoda</taxon>
        <taxon>Chromadorea</taxon>
        <taxon>Rhabditida</taxon>
        <taxon>Tylenchina</taxon>
        <taxon>Panagrolaimomorpha</taxon>
        <taxon>Strongyloidoidea</taxon>
        <taxon>Steinernematidae</taxon>
        <taxon>Steinernema</taxon>
    </lineage>
</organism>
<sequence>MRSFTLLLLAFILLNTRTFHLNTPTVCYHEQISYNETASPKPFLEDVNNTCTLNSCYIDKTVRKNDYSTEVRINRGCKWDVSNFTDAVCTTKSDTTSTTYTCQCWTEKCNEWWLLLLDKRSNKNAISMIIFMTVCVRLAW</sequence>
<feature type="signal peptide" evidence="1">
    <location>
        <begin position="1"/>
        <end position="18"/>
    </location>
</feature>
<gene>
    <name evidence="2" type="ORF">L596_013388</name>
</gene>
<proteinExistence type="predicted"/>
<dbReference type="Proteomes" id="UP000298663">
    <property type="component" value="Unassembled WGS sequence"/>
</dbReference>
<feature type="chain" id="PRO_5020574577" evidence="1">
    <location>
        <begin position="19"/>
        <end position="140"/>
    </location>
</feature>
<evidence type="ECO:0000313" key="2">
    <source>
        <dbReference type="EMBL" id="TKR89253.1"/>
    </source>
</evidence>
<protein>
    <submittedName>
        <fullName evidence="2">Uncharacterized protein</fullName>
    </submittedName>
</protein>
<reference evidence="2 3" key="1">
    <citation type="journal article" date="2015" name="Genome Biol.">
        <title>Comparative genomics of Steinernema reveals deeply conserved gene regulatory networks.</title>
        <authorList>
            <person name="Dillman A.R."/>
            <person name="Macchietto M."/>
            <person name="Porter C.F."/>
            <person name="Rogers A."/>
            <person name="Williams B."/>
            <person name="Antoshechkin I."/>
            <person name="Lee M.M."/>
            <person name="Goodwin Z."/>
            <person name="Lu X."/>
            <person name="Lewis E.E."/>
            <person name="Goodrich-Blair H."/>
            <person name="Stock S.P."/>
            <person name="Adams B.J."/>
            <person name="Sternberg P.W."/>
            <person name="Mortazavi A."/>
        </authorList>
    </citation>
    <scope>NUCLEOTIDE SEQUENCE [LARGE SCALE GENOMIC DNA]</scope>
    <source>
        <strain evidence="2 3">ALL</strain>
    </source>
</reference>
<reference evidence="2 3" key="2">
    <citation type="journal article" date="2019" name="G3 (Bethesda)">
        <title>Hybrid Assembly of the Genome of the Entomopathogenic Nematode Steinernema carpocapsae Identifies the X-Chromosome.</title>
        <authorList>
            <person name="Serra L."/>
            <person name="Macchietto M."/>
            <person name="Macias-Munoz A."/>
            <person name="McGill C.J."/>
            <person name="Rodriguez I.M."/>
            <person name="Rodriguez B."/>
            <person name="Murad R."/>
            <person name="Mortazavi A."/>
        </authorList>
    </citation>
    <scope>NUCLEOTIDE SEQUENCE [LARGE SCALE GENOMIC DNA]</scope>
    <source>
        <strain evidence="2 3">ALL</strain>
    </source>
</reference>
<evidence type="ECO:0000256" key="1">
    <source>
        <dbReference type="SAM" id="SignalP"/>
    </source>
</evidence>
<evidence type="ECO:0000313" key="3">
    <source>
        <dbReference type="Proteomes" id="UP000298663"/>
    </source>
</evidence>
<keyword evidence="3" id="KW-1185">Reference proteome</keyword>
<dbReference type="EMBL" id="AZBU02000003">
    <property type="protein sequence ID" value="TKR89253.1"/>
    <property type="molecule type" value="Genomic_DNA"/>
</dbReference>
<accession>A0A4U5P0V2</accession>